<protein>
    <submittedName>
        <fullName evidence="1">Uncharacterized protein</fullName>
    </submittedName>
</protein>
<reference evidence="1" key="1">
    <citation type="journal article" date="2014" name="Int. J. Syst. Evol. Microbiol.">
        <title>Complete genome sequence of Corynebacterium casei LMG S-19264T (=DSM 44701T), isolated from a smear-ripened cheese.</title>
        <authorList>
            <consortium name="US DOE Joint Genome Institute (JGI-PGF)"/>
            <person name="Walter F."/>
            <person name="Albersmeier A."/>
            <person name="Kalinowski J."/>
            <person name="Ruckert C."/>
        </authorList>
    </citation>
    <scope>NUCLEOTIDE SEQUENCE</scope>
    <source>
        <strain evidence="1">VKM B-1513</strain>
    </source>
</reference>
<evidence type="ECO:0000313" key="2">
    <source>
        <dbReference type="Proteomes" id="UP001143486"/>
    </source>
</evidence>
<gene>
    <name evidence="1" type="ORF">GCM10017621_11390</name>
</gene>
<reference evidence="1" key="2">
    <citation type="submission" date="2023-01" db="EMBL/GenBank/DDBJ databases">
        <authorList>
            <person name="Sun Q."/>
            <person name="Evtushenko L."/>
        </authorList>
    </citation>
    <scope>NUCLEOTIDE SEQUENCE</scope>
    <source>
        <strain evidence="1">VKM B-1513</strain>
    </source>
</reference>
<sequence>MFALHLRPETAMKLQGDAGMPAALLGATRGNPDLPAVQSARPVMHGDILLSGAG</sequence>
<dbReference type="AlphaFoldDB" id="A0A9W6IJT4"/>
<accession>A0A9W6IJT4</accession>
<dbReference type="Proteomes" id="UP001143486">
    <property type="component" value="Unassembled WGS sequence"/>
</dbReference>
<proteinExistence type="predicted"/>
<comment type="caution">
    <text evidence="1">The sequence shown here is derived from an EMBL/GenBank/DDBJ whole genome shotgun (WGS) entry which is preliminary data.</text>
</comment>
<organism evidence="1 2">
    <name type="scientific">Maricaulis virginensis</name>
    <dbReference type="NCBI Taxonomy" id="144022"/>
    <lineage>
        <taxon>Bacteria</taxon>
        <taxon>Pseudomonadati</taxon>
        <taxon>Pseudomonadota</taxon>
        <taxon>Alphaproteobacteria</taxon>
        <taxon>Maricaulales</taxon>
        <taxon>Maricaulaceae</taxon>
        <taxon>Maricaulis</taxon>
    </lineage>
</organism>
<name>A0A9W6IJT4_9PROT</name>
<dbReference type="EMBL" id="BSFE01000002">
    <property type="protein sequence ID" value="GLK51631.1"/>
    <property type="molecule type" value="Genomic_DNA"/>
</dbReference>
<keyword evidence="2" id="KW-1185">Reference proteome</keyword>
<evidence type="ECO:0000313" key="1">
    <source>
        <dbReference type="EMBL" id="GLK51631.1"/>
    </source>
</evidence>